<comment type="similarity">
    <text evidence="1">Belongs to the glycosyl hydrolase 35 family.</text>
</comment>
<dbReference type="Pfam" id="PF01301">
    <property type="entry name" value="Glyco_hydro_35"/>
    <property type="match status" value="1"/>
</dbReference>
<feature type="domain" description="Glycoside hydrolase 35 catalytic" evidence="2">
    <location>
        <begin position="27"/>
        <end position="176"/>
    </location>
</feature>
<dbReference type="GO" id="GO:0004553">
    <property type="term" value="F:hydrolase activity, hydrolyzing O-glycosyl compounds"/>
    <property type="evidence" value="ECO:0007669"/>
    <property type="project" value="InterPro"/>
</dbReference>
<sequence>MQAKANDSMFPALPAAANSVGWQGNYFVVNGKPTILWSSSIHYARIPREQWRERLVEARRAGINTIQSYVFWNAHEPQSGVFDFNDNLDLDAWLSTIEEVGLYSGIRMGPYCGSEWLHGGTPQWIADQPGMQIRKMYTPYISEVDVECAKILPILAKHQIHKGGSLLFVQLENEFPGFPKVAGGTDDPSDG</sequence>
<evidence type="ECO:0000313" key="4">
    <source>
        <dbReference type="Proteomes" id="UP000239735"/>
    </source>
</evidence>
<gene>
    <name evidence="3" type="ORF">SBA5_600043</name>
</gene>
<dbReference type="EMBL" id="OKRB01000120">
    <property type="protein sequence ID" value="SPE27801.1"/>
    <property type="molecule type" value="Genomic_DNA"/>
</dbReference>
<reference evidence="4" key="1">
    <citation type="submission" date="2018-02" db="EMBL/GenBank/DDBJ databases">
        <authorList>
            <person name="Hausmann B."/>
        </authorList>
    </citation>
    <scope>NUCLEOTIDE SEQUENCE [LARGE SCALE GENOMIC DNA]</scope>
    <source>
        <strain evidence="4">Peat soil MAG SbA5</strain>
    </source>
</reference>
<dbReference type="GO" id="GO:0005975">
    <property type="term" value="P:carbohydrate metabolic process"/>
    <property type="evidence" value="ECO:0007669"/>
    <property type="project" value="InterPro"/>
</dbReference>
<accession>A0A2N9LX76</accession>
<proteinExistence type="inferred from homology"/>
<evidence type="ECO:0000313" key="3">
    <source>
        <dbReference type="EMBL" id="SPE27801.1"/>
    </source>
</evidence>
<dbReference type="PRINTS" id="PR00742">
    <property type="entry name" value="GLHYDRLASE35"/>
</dbReference>
<organism evidence="3 4">
    <name type="scientific">Candidatus Sulfuritelmatomonas gaucii</name>
    <dbReference type="NCBI Taxonomy" id="2043161"/>
    <lineage>
        <taxon>Bacteria</taxon>
        <taxon>Pseudomonadati</taxon>
        <taxon>Acidobacteriota</taxon>
        <taxon>Terriglobia</taxon>
        <taxon>Terriglobales</taxon>
        <taxon>Acidobacteriaceae</taxon>
        <taxon>Candidatus Sulfuritelmatomonas</taxon>
    </lineage>
</organism>
<dbReference type="SUPFAM" id="SSF51445">
    <property type="entry name" value="(Trans)glycosidases"/>
    <property type="match status" value="1"/>
</dbReference>
<protein>
    <submittedName>
        <fullName evidence="3">Fragment of glycoside hydrolase family 35 protein</fullName>
    </submittedName>
</protein>
<dbReference type="Gene3D" id="3.20.20.80">
    <property type="entry name" value="Glycosidases"/>
    <property type="match status" value="1"/>
</dbReference>
<dbReference type="Proteomes" id="UP000239735">
    <property type="component" value="Unassembled WGS sequence"/>
</dbReference>
<dbReference type="InterPro" id="IPR001944">
    <property type="entry name" value="Glycoside_Hdrlase_35"/>
</dbReference>
<keyword evidence="3" id="KW-0378">Hydrolase</keyword>
<dbReference type="AlphaFoldDB" id="A0A2N9LX76"/>
<dbReference type="InterPro" id="IPR017853">
    <property type="entry name" value="GH"/>
</dbReference>
<evidence type="ECO:0000256" key="1">
    <source>
        <dbReference type="ARBA" id="ARBA00009809"/>
    </source>
</evidence>
<evidence type="ECO:0000259" key="2">
    <source>
        <dbReference type="Pfam" id="PF01301"/>
    </source>
</evidence>
<dbReference type="PANTHER" id="PTHR23421">
    <property type="entry name" value="BETA-GALACTOSIDASE RELATED"/>
    <property type="match status" value="1"/>
</dbReference>
<name>A0A2N9LX76_9BACT</name>
<dbReference type="InterPro" id="IPR031330">
    <property type="entry name" value="Gly_Hdrlase_35_cat"/>
</dbReference>